<dbReference type="EMBL" id="AP017424">
    <property type="protein sequence ID" value="BAU86227.1"/>
    <property type="molecule type" value="Genomic_DNA"/>
</dbReference>
<reference evidence="5 6" key="1">
    <citation type="journal article" date="2016" name="Genome Announc.">
        <title>Complete Genome Sequence of Thiostrepton-Producing Streptomyces laurentii ATCC 31255.</title>
        <authorList>
            <person name="Doi K."/>
            <person name="Fujino Y."/>
            <person name="Nagayoshi Y."/>
            <person name="Ohshima T."/>
            <person name="Ogata S."/>
        </authorList>
    </citation>
    <scope>NUCLEOTIDE SEQUENCE [LARGE SCALE GENOMIC DNA]</scope>
    <source>
        <strain evidence="5 6">ATCC 31255</strain>
    </source>
</reference>
<dbReference type="KEGG" id="slau:SLA_5346"/>
<keyword evidence="6" id="KW-1185">Reference proteome</keyword>
<dbReference type="RefSeq" id="WP_359878281.1">
    <property type="nucleotide sequence ID" value="NZ_JBEYHT010000028.1"/>
</dbReference>
<dbReference type="InterPro" id="IPR000182">
    <property type="entry name" value="GNAT_dom"/>
</dbReference>
<evidence type="ECO:0000313" key="6">
    <source>
        <dbReference type="Proteomes" id="UP000217676"/>
    </source>
</evidence>
<evidence type="ECO:0000259" key="4">
    <source>
        <dbReference type="PROSITE" id="PS51186"/>
    </source>
</evidence>
<organism evidence="5 6">
    <name type="scientific">Streptomyces laurentii</name>
    <dbReference type="NCBI Taxonomy" id="39478"/>
    <lineage>
        <taxon>Bacteria</taxon>
        <taxon>Bacillati</taxon>
        <taxon>Actinomycetota</taxon>
        <taxon>Actinomycetes</taxon>
        <taxon>Kitasatosporales</taxon>
        <taxon>Streptomycetaceae</taxon>
        <taxon>Streptomyces</taxon>
    </lineage>
</organism>
<evidence type="ECO:0000313" key="5">
    <source>
        <dbReference type="EMBL" id="BAU86227.1"/>
    </source>
</evidence>
<proteinExistence type="predicted"/>
<protein>
    <submittedName>
        <fullName evidence="5">Sortase-like acyltransferase</fullName>
    </submittedName>
</protein>
<name>A0A160P3N9_STRLU</name>
<dbReference type="InterPro" id="IPR016181">
    <property type="entry name" value="Acyl_CoA_acyltransferase"/>
</dbReference>
<dbReference type="PANTHER" id="PTHR43877:SF2">
    <property type="entry name" value="AMINOALKYLPHOSPHONATE N-ACETYLTRANSFERASE-RELATED"/>
    <property type="match status" value="1"/>
</dbReference>
<feature type="domain" description="N-acetyltransferase" evidence="4">
    <location>
        <begin position="3"/>
        <end position="166"/>
    </location>
</feature>
<dbReference type="GO" id="GO:0016747">
    <property type="term" value="F:acyltransferase activity, transferring groups other than amino-acyl groups"/>
    <property type="evidence" value="ECO:0007669"/>
    <property type="project" value="InterPro"/>
</dbReference>
<dbReference type="CDD" id="cd04301">
    <property type="entry name" value="NAT_SF"/>
    <property type="match status" value="1"/>
</dbReference>
<feature type="compositionally biased region" description="Polar residues" evidence="3">
    <location>
        <begin position="47"/>
        <end position="58"/>
    </location>
</feature>
<dbReference type="Proteomes" id="UP000217676">
    <property type="component" value="Chromosome"/>
</dbReference>
<feature type="compositionally biased region" description="Basic and acidic residues" evidence="3">
    <location>
        <begin position="37"/>
        <end position="46"/>
    </location>
</feature>
<feature type="region of interest" description="Disordered" evidence="3">
    <location>
        <begin position="37"/>
        <end position="58"/>
    </location>
</feature>
<keyword evidence="2 5" id="KW-0012">Acyltransferase</keyword>
<dbReference type="InterPro" id="IPR050832">
    <property type="entry name" value="Bact_Acetyltransf"/>
</dbReference>
<evidence type="ECO:0000256" key="1">
    <source>
        <dbReference type="ARBA" id="ARBA00022679"/>
    </source>
</evidence>
<gene>
    <name evidence="5" type="ORF">SLA_5346</name>
</gene>
<sequence length="169" mass="18770">MPVTLRPLDPEHFPAWLERSRAEYAQDLVALGHPPEDARRQADESMTHSFPSGASTPDQAVFDVIDEDGENVGYLWIGPDRSDDPGAWWVWDIVIDTARRGRGLGRTAMLLAEEYARERGAHTLGLSVFGFNTGARGLYASLGYKTTSVKMRKRLDRPSDDVRPADEGA</sequence>
<evidence type="ECO:0000256" key="2">
    <source>
        <dbReference type="ARBA" id="ARBA00023315"/>
    </source>
</evidence>
<dbReference type="PROSITE" id="PS51186">
    <property type="entry name" value="GNAT"/>
    <property type="match status" value="1"/>
</dbReference>
<dbReference type="SUPFAM" id="SSF55729">
    <property type="entry name" value="Acyl-CoA N-acyltransferases (Nat)"/>
    <property type="match status" value="1"/>
</dbReference>
<dbReference type="AlphaFoldDB" id="A0A160P3N9"/>
<accession>A0A160P3N9</accession>
<dbReference type="Pfam" id="PF00583">
    <property type="entry name" value="Acetyltransf_1"/>
    <property type="match status" value="1"/>
</dbReference>
<dbReference type="Gene3D" id="3.40.630.30">
    <property type="match status" value="1"/>
</dbReference>
<evidence type="ECO:0000256" key="3">
    <source>
        <dbReference type="SAM" id="MobiDB-lite"/>
    </source>
</evidence>
<dbReference type="PANTHER" id="PTHR43877">
    <property type="entry name" value="AMINOALKYLPHOSPHONATE N-ACETYLTRANSFERASE-RELATED-RELATED"/>
    <property type="match status" value="1"/>
</dbReference>
<keyword evidence="1 5" id="KW-0808">Transferase</keyword>